<keyword evidence="4" id="KW-1185">Reference proteome</keyword>
<feature type="domain" description="Transposase Tc1-like" evidence="2">
    <location>
        <begin position="71"/>
        <end position="140"/>
    </location>
</feature>
<dbReference type="GeneID" id="126891276"/>
<dbReference type="InterPro" id="IPR036388">
    <property type="entry name" value="WH-like_DNA-bd_sf"/>
</dbReference>
<dbReference type="Proteomes" id="UP001652700">
    <property type="component" value="Unplaced"/>
</dbReference>
<dbReference type="InterPro" id="IPR009057">
    <property type="entry name" value="Homeodomain-like_sf"/>
</dbReference>
<comment type="subcellular location">
    <subcellularLocation>
        <location evidence="1">Nucleus</location>
    </subcellularLocation>
</comment>
<dbReference type="SUPFAM" id="SSF46689">
    <property type="entry name" value="Homeodomain-like"/>
    <property type="match status" value="1"/>
</dbReference>
<evidence type="ECO:0000256" key="1">
    <source>
        <dbReference type="ARBA" id="ARBA00004123"/>
    </source>
</evidence>
<dbReference type="RefSeq" id="XP_050516412.1">
    <property type="nucleotide sequence ID" value="XM_050660455.1"/>
</dbReference>
<dbReference type="InterPro" id="IPR002492">
    <property type="entry name" value="Transposase_Tc1-like"/>
</dbReference>
<sequence length="194" mass="22546">MARGKPTDPKVREIIINQYHKGKTMREISSELTVATSTVFNIIKKYGETASIDVRGKSSGRPKAVSQRSVRHLIRICKSGRRNTLREVTARWNRETGMNVSRECCRKYIHKNGLSFYKAKEKPLLTEAQKRNRYIWAKSKLSWTKLDWDKVIYSDESKFDVCVGDYRKRVIREKTEAVHKDCLKRTCSSTANVE</sequence>
<evidence type="ECO:0000313" key="4">
    <source>
        <dbReference type="Proteomes" id="UP001652700"/>
    </source>
</evidence>
<dbReference type="EnsemblMetazoa" id="XM_050660455.1">
    <property type="protein sequence ID" value="XP_050516412.1"/>
    <property type="gene ID" value="LOC126891276"/>
</dbReference>
<name>A0ABM5L1U5_DIAVI</name>
<dbReference type="InterPro" id="IPR036397">
    <property type="entry name" value="RNaseH_sf"/>
</dbReference>
<reference evidence="3" key="1">
    <citation type="submission" date="2025-05" db="UniProtKB">
        <authorList>
            <consortium name="EnsemblMetazoa"/>
        </authorList>
    </citation>
    <scope>IDENTIFICATION</scope>
</reference>
<evidence type="ECO:0000313" key="3">
    <source>
        <dbReference type="EnsemblMetazoa" id="XP_050516412.1"/>
    </source>
</evidence>
<dbReference type="Gene3D" id="3.30.420.10">
    <property type="entry name" value="Ribonuclease H-like superfamily/Ribonuclease H"/>
    <property type="match status" value="1"/>
</dbReference>
<organism evidence="3 4">
    <name type="scientific">Diabrotica virgifera virgifera</name>
    <name type="common">western corn rootworm</name>
    <dbReference type="NCBI Taxonomy" id="50390"/>
    <lineage>
        <taxon>Eukaryota</taxon>
        <taxon>Metazoa</taxon>
        <taxon>Ecdysozoa</taxon>
        <taxon>Arthropoda</taxon>
        <taxon>Hexapoda</taxon>
        <taxon>Insecta</taxon>
        <taxon>Pterygota</taxon>
        <taxon>Neoptera</taxon>
        <taxon>Endopterygota</taxon>
        <taxon>Coleoptera</taxon>
        <taxon>Polyphaga</taxon>
        <taxon>Cucujiformia</taxon>
        <taxon>Chrysomeloidea</taxon>
        <taxon>Chrysomelidae</taxon>
        <taxon>Galerucinae</taxon>
        <taxon>Diabroticina</taxon>
        <taxon>Diabroticites</taxon>
        <taxon>Diabrotica</taxon>
    </lineage>
</organism>
<dbReference type="Pfam" id="PF01498">
    <property type="entry name" value="HTH_Tnp_Tc3_2"/>
    <property type="match status" value="1"/>
</dbReference>
<protein>
    <recommendedName>
        <fullName evidence="2">Transposase Tc1-like domain-containing protein</fullName>
    </recommendedName>
</protein>
<proteinExistence type="predicted"/>
<accession>A0ABM5L1U5</accession>
<dbReference type="Gene3D" id="1.10.10.10">
    <property type="entry name" value="Winged helix-like DNA-binding domain superfamily/Winged helix DNA-binding domain"/>
    <property type="match status" value="1"/>
</dbReference>
<evidence type="ECO:0000259" key="2">
    <source>
        <dbReference type="Pfam" id="PF01498"/>
    </source>
</evidence>